<dbReference type="GO" id="GO:0006357">
    <property type="term" value="P:regulation of transcription by RNA polymerase II"/>
    <property type="evidence" value="ECO:0007669"/>
    <property type="project" value="TreeGrafter"/>
</dbReference>
<evidence type="ECO:0000256" key="3">
    <source>
        <dbReference type="ARBA" id="ARBA00022833"/>
    </source>
</evidence>
<evidence type="ECO:0000256" key="1">
    <source>
        <dbReference type="ARBA" id="ARBA00022723"/>
    </source>
</evidence>
<feature type="domain" description="PHD-type" evidence="7">
    <location>
        <begin position="153"/>
        <end position="273"/>
    </location>
</feature>
<dbReference type="GO" id="GO:0005634">
    <property type="term" value="C:nucleus"/>
    <property type="evidence" value="ECO:0007669"/>
    <property type="project" value="TreeGrafter"/>
</dbReference>
<dbReference type="WBParaSite" id="maker-PairedContig_2359-snap-gene-2.25-mRNA-1">
    <property type="protein sequence ID" value="maker-PairedContig_2359-snap-gene-2.25-mRNA-1"/>
    <property type="gene ID" value="maker-PairedContig_2359-snap-gene-2.25"/>
</dbReference>
<dbReference type="InterPro" id="IPR019787">
    <property type="entry name" value="Znf_PHD-finger"/>
</dbReference>
<dbReference type="Gene3D" id="3.30.40.10">
    <property type="entry name" value="Zinc/RING finger domain, C3HC4 (zinc finger)"/>
    <property type="match status" value="2"/>
</dbReference>
<dbReference type="PANTHER" id="PTHR13793">
    <property type="entry name" value="PHD FINGER PROTEINS"/>
    <property type="match status" value="1"/>
</dbReference>
<evidence type="ECO:0000256" key="5">
    <source>
        <dbReference type="SAM" id="MobiDB-lite"/>
    </source>
</evidence>
<evidence type="ECO:0000256" key="4">
    <source>
        <dbReference type="PROSITE-ProRule" id="PRU00146"/>
    </source>
</evidence>
<dbReference type="InterPro" id="IPR001965">
    <property type="entry name" value="Znf_PHD"/>
</dbReference>
<proteinExistence type="predicted"/>
<dbReference type="SUPFAM" id="SSF57903">
    <property type="entry name" value="FYVE/PHD zinc finger"/>
    <property type="match status" value="1"/>
</dbReference>
<dbReference type="PROSITE" id="PS01359">
    <property type="entry name" value="ZF_PHD_1"/>
    <property type="match status" value="1"/>
</dbReference>
<protein>
    <recommendedName>
        <fullName evidence="9">PHD-type domain-containing protein</fullName>
    </recommendedName>
</protein>
<dbReference type="AlphaFoldDB" id="A0A1I8EIT2"/>
<dbReference type="Pfam" id="PF13832">
    <property type="entry name" value="zf-HC5HC2H_2"/>
    <property type="match status" value="1"/>
</dbReference>
<feature type="compositionally biased region" description="Polar residues" evidence="5">
    <location>
        <begin position="425"/>
        <end position="436"/>
    </location>
</feature>
<keyword evidence="2 4" id="KW-0863">Zinc-finger</keyword>
<reference evidence="8" key="1">
    <citation type="submission" date="2016-11" db="UniProtKB">
        <authorList>
            <consortium name="WormBaseParasite"/>
        </authorList>
    </citation>
    <scope>IDENTIFICATION</scope>
    <source>
        <strain evidence="8">pt0022</strain>
    </source>
</reference>
<sequence>MMKEERVGKAVVVVAVAVMVVAVVDDQGFIIAERRLLQGSGFHFWSRLKHLRQKEAIGKRTAVANIPNEAGTSRAENVVEMLGGCCVCADENGWESNPLVYCDGPNCEVAVHQGCYGIVEVPEGEWYCAKCADFIAHSQYNGNNGDVGEVREIPRCKLCPFGHGALKRTDNDVLEWAHVICALYIPEVRFGDVHSMDPVILSDVPLERFQQQCYLCMERGEEKRAYLGACMPCNKPGCKKCFHVTCAQAEGLLCEEGGGSKNVKYCGYCAAHAKKAISDPLIKIIPPYRHRAESSCSSGSGGGGGGGGGVQRAVTPKLGTGNICSGDNSGQTSSTSSPHFNSSELLQITSIGSSYGSVKLATTTSSSGAATSFPSNLRAEGPAMLVDPLYRTSLPPPTVDRAMLNAVMSQSLAVHSMRDDACSPPMSSGRSSTAHSTPPPVTASVSLKKDQSVYELPSSSNATVSLPSNVTLLDASAQKSELSTDIAEEKDLNGSLISQLEIKLQSRTNYVPTDNGSVASVGNKTVKRKAADTAERPKRPRNNKACKSMKALLESVGPLISETVSDFQRERLNERDSSMTTAATSHSTAAPSTSGEHEITTCAVSASTSTAHCTVVTCSLTSTQQQQPSTSTATTSTFVGVPLLRAQPKAVVSPDAGAAVITVDRTHVASSLPSTSGAAAATSLCPVSQQSVAFPQSMEELLERQWEQGSHFLMSHAPFDIAQLLSCLHELKMENIRLEETLSQLARRRDHLLALNTRLSLSLASGSSLGLGTSPHHSPRISAAGSGGSISLASTSSMQPNSGISSTQCTTQSTSSASISSLPSIVPLPPTTVCGQQQQQQSLQAAASSAVISFLNPFCSTLPPIIDDSLNQLPSANTGISTPLLANFTNAQLATSMSSTAAVTNALDLFGGSQNNAHLTLTSERQQMAAAAIAAAAAANALGGNFVAPRTPTHSSTAVSGTSSIGQLASTVHSFVNILLMATKKKKKSSCYILAFCNYEYSAMISNITGVIGAVCIVGSATITPSASSSGSFKRQVWKPGDIEQFDFAAFHIVKFATFIKSSFGEIVGVPKLILARFFIN</sequence>
<keyword evidence="1" id="KW-0479">Metal-binding</keyword>
<dbReference type="SMART" id="SM00249">
    <property type="entry name" value="PHD"/>
    <property type="match status" value="2"/>
</dbReference>
<evidence type="ECO:0008006" key="9">
    <source>
        <dbReference type="Google" id="ProtNLM"/>
    </source>
</evidence>
<feature type="compositionally biased region" description="Gly residues" evidence="5">
    <location>
        <begin position="299"/>
        <end position="310"/>
    </location>
</feature>
<dbReference type="InterPro" id="IPR049773">
    <property type="entry name" value="AF10-like_CC"/>
</dbReference>
<dbReference type="InterPro" id="IPR019786">
    <property type="entry name" value="Zinc_finger_PHD-type_CS"/>
</dbReference>
<feature type="domain" description="PHD-type" evidence="6">
    <location>
        <begin position="82"/>
        <end position="134"/>
    </location>
</feature>
<dbReference type="InterPro" id="IPR049781">
    <property type="entry name" value="AF10/AF17_PHD"/>
</dbReference>
<dbReference type="GO" id="GO:0031491">
    <property type="term" value="F:nucleosome binding"/>
    <property type="evidence" value="ECO:0007669"/>
    <property type="project" value="TreeGrafter"/>
</dbReference>
<dbReference type="GO" id="GO:0042393">
    <property type="term" value="F:histone binding"/>
    <property type="evidence" value="ECO:0007669"/>
    <property type="project" value="TreeGrafter"/>
</dbReference>
<dbReference type="CDD" id="cd15574">
    <property type="entry name" value="PHD_AF10_AF17"/>
    <property type="match status" value="1"/>
</dbReference>
<evidence type="ECO:0000256" key="2">
    <source>
        <dbReference type="ARBA" id="ARBA00022771"/>
    </source>
</evidence>
<dbReference type="PROSITE" id="PS51805">
    <property type="entry name" value="EPHD"/>
    <property type="match status" value="1"/>
</dbReference>
<feature type="region of interest" description="Disordered" evidence="5">
    <location>
        <begin position="515"/>
        <end position="544"/>
    </location>
</feature>
<dbReference type="STRING" id="6293.A0A1I8EIT2"/>
<dbReference type="InterPro" id="IPR011011">
    <property type="entry name" value="Znf_FYVE_PHD"/>
</dbReference>
<dbReference type="Pfam" id="PF13831">
    <property type="entry name" value="PHD_2"/>
    <property type="match status" value="1"/>
</dbReference>
<organism evidence="8">
    <name type="scientific">Wuchereria bancrofti</name>
    <dbReference type="NCBI Taxonomy" id="6293"/>
    <lineage>
        <taxon>Eukaryota</taxon>
        <taxon>Metazoa</taxon>
        <taxon>Ecdysozoa</taxon>
        <taxon>Nematoda</taxon>
        <taxon>Chromadorea</taxon>
        <taxon>Rhabditida</taxon>
        <taxon>Spirurina</taxon>
        <taxon>Spiruromorpha</taxon>
        <taxon>Filarioidea</taxon>
        <taxon>Onchocercidae</taxon>
        <taxon>Wuchereria</taxon>
    </lineage>
</organism>
<accession>A0A1I8EIT2</accession>
<feature type="region of interest" description="Disordered" evidence="5">
    <location>
        <begin position="573"/>
        <end position="597"/>
    </location>
</feature>
<dbReference type="CDD" id="cd20901">
    <property type="entry name" value="CC_AF10"/>
    <property type="match status" value="1"/>
</dbReference>
<dbReference type="PANTHER" id="PTHR13793:SF164">
    <property type="entry name" value="ALHAMBRA, ISOFORM P"/>
    <property type="match status" value="1"/>
</dbReference>
<dbReference type="PROSITE" id="PS50016">
    <property type="entry name" value="ZF_PHD_2"/>
    <property type="match status" value="1"/>
</dbReference>
<evidence type="ECO:0000259" key="6">
    <source>
        <dbReference type="PROSITE" id="PS50016"/>
    </source>
</evidence>
<dbReference type="InterPro" id="IPR013083">
    <property type="entry name" value="Znf_RING/FYVE/PHD"/>
</dbReference>
<evidence type="ECO:0000313" key="8">
    <source>
        <dbReference type="WBParaSite" id="maker-PairedContig_2359-snap-gene-2.25-mRNA-1"/>
    </source>
</evidence>
<dbReference type="GO" id="GO:0008270">
    <property type="term" value="F:zinc ion binding"/>
    <property type="evidence" value="ECO:0007669"/>
    <property type="project" value="UniProtKB-KW"/>
</dbReference>
<dbReference type="InterPro" id="IPR050701">
    <property type="entry name" value="Histone_Mod_Regulator"/>
</dbReference>
<keyword evidence="3" id="KW-0862">Zinc</keyword>
<feature type="region of interest" description="Disordered" evidence="5">
    <location>
        <begin position="418"/>
        <end position="444"/>
    </location>
</feature>
<name>A0A1I8EIT2_WUCBA</name>
<dbReference type="InterPro" id="IPR034732">
    <property type="entry name" value="EPHD"/>
</dbReference>
<feature type="region of interest" description="Disordered" evidence="5">
    <location>
        <begin position="293"/>
        <end position="312"/>
    </location>
</feature>
<feature type="compositionally biased region" description="Low complexity" evidence="5">
    <location>
        <begin position="578"/>
        <end position="597"/>
    </location>
</feature>
<feature type="region of interest" description="Disordered" evidence="5">
    <location>
        <begin position="772"/>
        <end position="810"/>
    </location>
</feature>
<evidence type="ECO:0000259" key="7">
    <source>
        <dbReference type="PROSITE" id="PS51805"/>
    </source>
</evidence>